<accession>A0A6I2UGZ8</accession>
<dbReference type="InterPro" id="IPR010106">
    <property type="entry name" value="RpnA"/>
</dbReference>
<reference evidence="1 2" key="1">
    <citation type="submission" date="2019-08" db="EMBL/GenBank/DDBJ databases">
        <title>In-depth cultivation of the pig gut microbiome towards novel bacterial diversity and tailored functional studies.</title>
        <authorList>
            <person name="Wylensek D."/>
            <person name="Hitch T.C.A."/>
            <person name="Clavel T."/>
        </authorList>
    </citation>
    <scope>NUCLEOTIDE SEQUENCE [LARGE SCALE GENOMIC DNA]</scope>
    <source>
        <strain evidence="1 2">WCA-693-APC-5D-A</strain>
    </source>
</reference>
<keyword evidence="2" id="KW-1185">Reference proteome</keyword>
<protein>
    <submittedName>
        <fullName evidence="1">Rpn family recombination-promoting nuclease/putative transposase</fullName>
    </submittedName>
</protein>
<sequence length="279" mass="32760">MKGECIMVYEDMPVIKSWEELGFTDDYMFKLVLSKHPKLIIKLLEIILQVKVREIRFKETEKQIKNSYEGHGIRFDLYVEDENNTVYDIEMQTGYYSSLRLAKRMRFYQGAFDVDDLAAGEDYISLKKSIIIFLCPFKFLDGRRCIYTFQNYCQQDKSILLPDEATKIVISSQGNITADTPKALIPILSYMNGRKADSTFTKEIDNAIKLEKNIEAERMSYMTYEMKIREFKQAGYHLGRLEDIKNLMQTTQWSAEKVMNSMKITKTEQKKYLTMLQNS</sequence>
<organism evidence="1 2">
    <name type="scientific">Anaerovibrio slackiae</name>
    <dbReference type="NCBI Taxonomy" id="2652309"/>
    <lineage>
        <taxon>Bacteria</taxon>
        <taxon>Bacillati</taxon>
        <taxon>Bacillota</taxon>
        <taxon>Negativicutes</taxon>
        <taxon>Selenomonadales</taxon>
        <taxon>Selenomonadaceae</taxon>
        <taxon>Anaerovibrio</taxon>
    </lineage>
</organism>
<gene>
    <name evidence="1" type="ORF">FYJ84_08615</name>
</gene>
<dbReference type="Proteomes" id="UP000433181">
    <property type="component" value="Unassembled WGS sequence"/>
</dbReference>
<dbReference type="AlphaFoldDB" id="A0A6I2UGZ8"/>
<proteinExistence type="predicted"/>
<comment type="caution">
    <text evidence="1">The sequence shown here is derived from an EMBL/GenBank/DDBJ whole genome shotgun (WGS) entry which is preliminary data.</text>
</comment>
<dbReference type="Pfam" id="PF12784">
    <property type="entry name" value="PDDEXK_2"/>
    <property type="match status" value="1"/>
</dbReference>
<evidence type="ECO:0000313" key="1">
    <source>
        <dbReference type="EMBL" id="MSU09045.1"/>
    </source>
</evidence>
<evidence type="ECO:0000313" key="2">
    <source>
        <dbReference type="Proteomes" id="UP000433181"/>
    </source>
</evidence>
<dbReference type="NCBIfam" id="TIGR01784">
    <property type="entry name" value="T_den_put_tspse"/>
    <property type="match status" value="1"/>
</dbReference>
<dbReference type="EMBL" id="VUNR01000015">
    <property type="protein sequence ID" value="MSU09045.1"/>
    <property type="molecule type" value="Genomic_DNA"/>
</dbReference>
<name>A0A6I2UGZ8_9FIRM</name>